<dbReference type="Pfam" id="PF07690">
    <property type="entry name" value="MFS_1"/>
    <property type="match status" value="1"/>
</dbReference>
<feature type="transmembrane region" description="Helical" evidence="6">
    <location>
        <begin position="393"/>
        <end position="410"/>
    </location>
</feature>
<organism evidence="8 9">
    <name type="scientific">Mycetocola tolaasinivorans</name>
    <dbReference type="NCBI Taxonomy" id="76635"/>
    <lineage>
        <taxon>Bacteria</taxon>
        <taxon>Bacillati</taxon>
        <taxon>Actinomycetota</taxon>
        <taxon>Actinomycetes</taxon>
        <taxon>Micrococcales</taxon>
        <taxon>Microbacteriaceae</taxon>
        <taxon>Mycetocola</taxon>
    </lineage>
</organism>
<keyword evidence="9" id="KW-1185">Reference proteome</keyword>
<dbReference type="AlphaFoldDB" id="A0A3L7A7V1"/>
<evidence type="ECO:0000256" key="5">
    <source>
        <dbReference type="SAM" id="MobiDB-lite"/>
    </source>
</evidence>
<name>A0A3L7A7V1_9MICO</name>
<dbReference type="OrthoDB" id="5243516at2"/>
<dbReference type="InterPro" id="IPR011701">
    <property type="entry name" value="MFS"/>
</dbReference>
<feature type="transmembrane region" description="Helical" evidence="6">
    <location>
        <begin position="326"/>
        <end position="348"/>
    </location>
</feature>
<keyword evidence="2 6" id="KW-0812">Transmembrane</keyword>
<dbReference type="GO" id="GO:0022857">
    <property type="term" value="F:transmembrane transporter activity"/>
    <property type="evidence" value="ECO:0007669"/>
    <property type="project" value="InterPro"/>
</dbReference>
<feature type="transmembrane region" description="Helical" evidence="6">
    <location>
        <begin position="49"/>
        <end position="70"/>
    </location>
</feature>
<evidence type="ECO:0000256" key="3">
    <source>
        <dbReference type="ARBA" id="ARBA00022989"/>
    </source>
</evidence>
<dbReference type="PANTHER" id="PTHR23542:SF1">
    <property type="entry name" value="MAJOR FACILITATOR SUPERFAMILY (MFS) PROFILE DOMAIN-CONTAINING PROTEIN"/>
    <property type="match status" value="1"/>
</dbReference>
<dbReference type="GO" id="GO:0005886">
    <property type="term" value="C:plasma membrane"/>
    <property type="evidence" value="ECO:0007669"/>
    <property type="project" value="UniProtKB-SubCell"/>
</dbReference>
<comment type="subcellular location">
    <subcellularLocation>
        <location evidence="1">Cell membrane</location>
        <topology evidence="1">Multi-pass membrane protein</topology>
    </subcellularLocation>
</comment>
<sequence>MHSSRNARYFDVLALPAVPLTFLSATVGRSAYALVFLPLLFAVQSTTGSVAVAGLAVAVCGATAACLAPFRARLIDRFDRRWVLLCLALAYGGTLILLALGAFGTWPGTVMTVLAGLAGAVAPPIGPAMRVAWSEMAADPDLRRRALSLDAVVEEMLYLVGPAVSGLLLAVWVPGAVMLVPAGLVMVGAALFAFSPGYRPRAAAAVETPDATETPDAEALAAPVPSQQRAPSPFRDPRFLGLLLPVAVAGLISGNLTIALPAAFPGAEGAATAGIALGLFAGASALGGLIFGALRLTASSRAQLLGCSGALVLLSSLAMVSGHPAWLITTVIAAGLFFSPVMIVAYLASQDFGGELRRTESTTWVNTAHNVGGTAGTALAGFVIQGVGPGSSFLAIGAVSLVLLLVAAPLSRTSHPRWASARI</sequence>
<evidence type="ECO:0000256" key="1">
    <source>
        <dbReference type="ARBA" id="ARBA00004651"/>
    </source>
</evidence>
<evidence type="ECO:0000313" key="8">
    <source>
        <dbReference type="EMBL" id="RLP75958.1"/>
    </source>
</evidence>
<feature type="transmembrane region" description="Helical" evidence="6">
    <location>
        <begin position="239"/>
        <end position="264"/>
    </location>
</feature>
<proteinExistence type="predicted"/>
<gene>
    <name evidence="8" type="ORF">D9V32_07300</name>
</gene>
<feature type="transmembrane region" description="Helical" evidence="6">
    <location>
        <begin position="368"/>
        <end position="387"/>
    </location>
</feature>
<evidence type="ECO:0000256" key="2">
    <source>
        <dbReference type="ARBA" id="ARBA00022692"/>
    </source>
</evidence>
<protein>
    <submittedName>
        <fullName evidence="8">MFS transporter</fullName>
    </submittedName>
</protein>
<feature type="transmembrane region" description="Helical" evidence="6">
    <location>
        <begin position="176"/>
        <end position="194"/>
    </location>
</feature>
<dbReference type="Gene3D" id="1.20.1250.20">
    <property type="entry name" value="MFS general substrate transporter like domains"/>
    <property type="match status" value="1"/>
</dbReference>
<evidence type="ECO:0000256" key="6">
    <source>
        <dbReference type="SAM" id="Phobius"/>
    </source>
</evidence>
<dbReference type="SUPFAM" id="SSF103473">
    <property type="entry name" value="MFS general substrate transporter"/>
    <property type="match status" value="1"/>
</dbReference>
<evidence type="ECO:0000313" key="9">
    <source>
        <dbReference type="Proteomes" id="UP000272503"/>
    </source>
</evidence>
<feature type="transmembrane region" description="Helical" evidence="6">
    <location>
        <begin position="82"/>
        <end position="103"/>
    </location>
</feature>
<dbReference type="PANTHER" id="PTHR23542">
    <property type="match status" value="1"/>
</dbReference>
<accession>A0A3L7A7V1</accession>
<dbReference type="PROSITE" id="PS50850">
    <property type="entry name" value="MFS"/>
    <property type="match status" value="1"/>
</dbReference>
<dbReference type="Proteomes" id="UP000272503">
    <property type="component" value="Unassembled WGS sequence"/>
</dbReference>
<comment type="caution">
    <text evidence="8">The sequence shown here is derived from an EMBL/GenBank/DDBJ whole genome shotgun (WGS) entry which is preliminary data.</text>
</comment>
<dbReference type="InterPro" id="IPR020846">
    <property type="entry name" value="MFS_dom"/>
</dbReference>
<dbReference type="EMBL" id="RCUX01000005">
    <property type="protein sequence ID" value="RLP75958.1"/>
    <property type="molecule type" value="Genomic_DNA"/>
</dbReference>
<feature type="transmembrane region" description="Helical" evidence="6">
    <location>
        <begin position="303"/>
        <end position="320"/>
    </location>
</feature>
<evidence type="ECO:0000259" key="7">
    <source>
        <dbReference type="PROSITE" id="PS50850"/>
    </source>
</evidence>
<keyword evidence="3 6" id="KW-1133">Transmembrane helix</keyword>
<feature type="domain" description="Major facilitator superfamily (MFS) profile" evidence="7">
    <location>
        <begin position="238"/>
        <end position="423"/>
    </location>
</feature>
<reference evidence="8 9" key="1">
    <citation type="submission" date="2018-10" db="EMBL/GenBank/DDBJ databases">
        <authorList>
            <person name="Li J."/>
        </authorList>
    </citation>
    <scope>NUCLEOTIDE SEQUENCE [LARGE SCALE GENOMIC DNA]</scope>
    <source>
        <strain evidence="8 9">IF 016277</strain>
    </source>
</reference>
<dbReference type="InterPro" id="IPR036259">
    <property type="entry name" value="MFS_trans_sf"/>
</dbReference>
<feature type="region of interest" description="Disordered" evidence="5">
    <location>
        <begin position="208"/>
        <end position="231"/>
    </location>
</feature>
<evidence type="ECO:0000256" key="4">
    <source>
        <dbReference type="ARBA" id="ARBA00023136"/>
    </source>
</evidence>
<feature type="transmembrane region" description="Helical" evidence="6">
    <location>
        <begin position="270"/>
        <end position="291"/>
    </location>
</feature>
<keyword evidence="4 6" id="KW-0472">Membrane</keyword>